<evidence type="ECO:0000256" key="5">
    <source>
        <dbReference type="ARBA" id="ARBA00022679"/>
    </source>
</evidence>
<dbReference type="InterPro" id="IPR015422">
    <property type="entry name" value="PyrdxlP-dep_Trfase_small"/>
</dbReference>
<evidence type="ECO:0000256" key="9">
    <source>
        <dbReference type="PIRSR" id="PIRSR604723-51"/>
    </source>
</evidence>
<keyword evidence="7 9" id="KW-0663">Pyridoxal phosphate</keyword>
<evidence type="ECO:0000256" key="1">
    <source>
        <dbReference type="ARBA" id="ARBA00001933"/>
    </source>
</evidence>
<dbReference type="EC" id="2.3.1.47" evidence="10"/>
<feature type="modified residue" description="N6-(pyridoxal phosphate)lysine" evidence="9">
    <location>
        <position position="228"/>
    </location>
</feature>
<evidence type="ECO:0000256" key="7">
    <source>
        <dbReference type="ARBA" id="ARBA00022898"/>
    </source>
</evidence>
<evidence type="ECO:0000256" key="2">
    <source>
        <dbReference type="ARBA" id="ARBA00004746"/>
    </source>
</evidence>
<dbReference type="PANTHER" id="PTHR13693:SF100">
    <property type="entry name" value="8-AMINO-7-OXONONANOATE SYNTHASE"/>
    <property type="match status" value="1"/>
</dbReference>
<dbReference type="GO" id="GO:0009102">
    <property type="term" value="P:biotin biosynthetic process"/>
    <property type="evidence" value="ECO:0007669"/>
    <property type="project" value="UniProtKB-UniRule"/>
</dbReference>
<organism evidence="12 13">
    <name type="scientific">Pseudodesulfovibrio aespoeensis (strain ATCC 700646 / DSM 10631 / Aspo-2)</name>
    <name type="common">Desulfovibrio aespoeensis</name>
    <dbReference type="NCBI Taxonomy" id="643562"/>
    <lineage>
        <taxon>Bacteria</taxon>
        <taxon>Pseudomonadati</taxon>
        <taxon>Thermodesulfobacteriota</taxon>
        <taxon>Desulfovibrionia</taxon>
        <taxon>Desulfovibrionales</taxon>
        <taxon>Desulfovibrionaceae</taxon>
    </lineage>
</organism>
<dbReference type="KEGG" id="das:Daes_0962"/>
<evidence type="ECO:0000256" key="3">
    <source>
        <dbReference type="ARBA" id="ARBA00010008"/>
    </source>
</evidence>
<accession>E6VSJ4</accession>
<name>E6VSJ4_PSEA9</name>
<dbReference type="InterPro" id="IPR015424">
    <property type="entry name" value="PyrdxlP-dep_Trfase"/>
</dbReference>
<dbReference type="NCBIfam" id="TIGR00858">
    <property type="entry name" value="bioF"/>
    <property type="match status" value="1"/>
</dbReference>
<keyword evidence="13" id="KW-1185">Reference proteome</keyword>
<dbReference type="RefSeq" id="WP_013513910.1">
    <property type="nucleotide sequence ID" value="NC_014844.1"/>
</dbReference>
<keyword evidence="6" id="KW-0093">Biotin biosynthesis</keyword>
<gene>
    <name evidence="12" type="ordered locus">Daes_0962</name>
</gene>
<comment type="cofactor">
    <cofactor evidence="1 9 10">
        <name>pyridoxal 5'-phosphate</name>
        <dbReference type="ChEBI" id="CHEBI:597326"/>
    </cofactor>
</comment>
<dbReference type="InterPro" id="IPR004723">
    <property type="entry name" value="AONS_Archaea/Proteobacteria"/>
</dbReference>
<proteinExistence type="inferred from homology"/>
<protein>
    <recommendedName>
        <fullName evidence="10">8-amino-7-ketopelargonate synthase</fullName>
        <ecNumber evidence="10">2.3.1.47</ecNumber>
    </recommendedName>
</protein>
<feature type="domain" description="Aminotransferase class I/classII large" evidence="11">
    <location>
        <begin position="30"/>
        <end position="364"/>
    </location>
</feature>
<dbReference type="InterPro" id="IPR015421">
    <property type="entry name" value="PyrdxlP-dep_Trfase_major"/>
</dbReference>
<evidence type="ECO:0000259" key="11">
    <source>
        <dbReference type="Pfam" id="PF00155"/>
    </source>
</evidence>
<evidence type="ECO:0000313" key="12">
    <source>
        <dbReference type="EMBL" id="ADU61979.1"/>
    </source>
</evidence>
<dbReference type="STRING" id="643562.Daes_0962"/>
<dbReference type="InterPro" id="IPR004839">
    <property type="entry name" value="Aminotransferase_I/II_large"/>
</dbReference>
<comment type="catalytic activity">
    <reaction evidence="8 10">
        <text>6-carboxyhexanoyl-[ACP] + L-alanine + H(+) = (8S)-8-amino-7-oxononanoate + holo-[ACP] + CO2</text>
        <dbReference type="Rhea" id="RHEA:42288"/>
        <dbReference type="Rhea" id="RHEA-COMP:9685"/>
        <dbReference type="Rhea" id="RHEA-COMP:9955"/>
        <dbReference type="ChEBI" id="CHEBI:15378"/>
        <dbReference type="ChEBI" id="CHEBI:16526"/>
        <dbReference type="ChEBI" id="CHEBI:57972"/>
        <dbReference type="ChEBI" id="CHEBI:64479"/>
        <dbReference type="ChEBI" id="CHEBI:78846"/>
        <dbReference type="ChEBI" id="CHEBI:149468"/>
        <dbReference type="EC" id="2.3.1.47"/>
    </reaction>
</comment>
<keyword evidence="5 10" id="KW-0808">Transferase</keyword>
<dbReference type="UniPathway" id="UPA00078"/>
<comment type="function">
    <text evidence="10">Catalyzes the decarboxylative condensation of pimeloyl-[acyl-carrier protein] and L-alanine to produce 8-amino-7-oxononanoate (AON), [acyl-carrier protein], and carbon dioxide.</text>
</comment>
<dbReference type="AlphaFoldDB" id="E6VSJ4"/>
<keyword evidence="12" id="KW-0012">Acyltransferase</keyword>
<dbReference type="eggNOG" id="COG0156">
    <property type="taxonomic scope" value="Bacteria"/>
</dbReference>
<dbReference type="InterPro" id="IPR001917">
    <property type="entry name" value="Aminotrans_II_pyridoxalP_BS"/>
</dbReference>
<dbReference type="Proteomes" id="UP000002191">
    <property type="component" value="Chromosome"/>
</dbReference>
<comment type="pathway">
    <text evidence="2 10">Cofactor biosynthesis; biotin biosynthesis.</text>
</comment>
<reference evidence="13" key="1">
    <citation type="submission" date="2010-12" db="EMBL/GenBank/DDBJ databases">
        <title>Complete sequence of Desulfovibrio aespoeensis Aspo-2.</title>
        <authorList>
            <consortium name="US DOE Joint Genome Institute"/>
            <person name="Lucas S."/>
            <person name="Copeland A."/>
            <person name="Lapidus A."/>
            <person name="Cheng J.-F."/>
            <person name="Goodwin L."/>
            <person name="Pitluck S."/>
            <person name="Chertkov O."/>
            <person name="Misra M."/>
            <person name="Detter J.C."/>
            <person name="Han C."/>
            <person name="Tapia R."/>
            <person name="Land M."/>
            <person name="Hauser L."/>
            <person name="Kyrpides N."/>
            <person name="Ivanova N."/>
            <person name="Ovchinnikova G."/>
            <person name="Pedersen K."/>
            <person name="Jagevall S."/>
            <person name="Hazen T."/>
            <person name="Woyke T."/>
        </authorList>
    </citation>
    <scope>NUCLEOTIDE SEQUENCE [LARGE SCALE GENOMIC DNA]</scope>
    <source>
        <strain evidence="13">ATCC 700646 / DSM 10631 / Aspo-2</strain>
    </source>
</reference>
<dbReference type="PANTHER" id="PTHR13693">
    <property type="entry name" value="CLASS II AMINOTRANSFERASE/8-AMINO-7-OXONONANOATE SYNTHASE"/>
    <property type="match status" value="1"/>
</dbReference>
<dbReference type="Gene3D" id="3.90.1150.10">
    <property type="entry name" value="Aspartate Aminotransferase, domain 1"/>
    <property type="match status" value="1"/>
</dbReference>
<dbReference type="EMBL" id="CP002431">
    <property type="protein sequence ID" value="ADU61979.1"/>
    <property type="molecule type" value="Genomic_DNA"/>
</dbReference>
<evidence type="ECO:0000256" key="10">
    <source>
        <dbReference type="RuleBase" id="RU003693"/>
    </source>
</evidence>
<comment type="subunit">
    <text evidence="4 10">Homodimer.</text>
</comment>
<dbReference type="HOGENOM" id="CLU_015846_11_2_7"/>
<evidence type="ECO:0000256" key="4">
    <source>
        <dbReference type="ARBA" id="ARBA00011738"/>
    </source>
</evidence>
<reference evidence="12 13" key="2">
    <citation type="journal article" date="2014" name="Genome Announc.">
        <title>Complete Genome Sequence of the Subsurface, Mesophilic Sulfate-Reducing Bacterium Desulfovibrio aespoeensis Aspo-2.</title>
        <authorList>
            <person name="Pedersen K."/>
            <person name="Bengtsson A."/>
            <person name="Edlund J."/>
            <person name="Rabe L."/>
            <person name="Hazen T."/>
            <person name="Chakraborty R."/>
            <person name="Goodwin L."/>
            <person name="Shapiro N."/>
        </authorList>
    </citation>
    <scope>NUCLEOTIDE SEQUENCE [LARGE SCALE GENOMIC DNA]</scope>
    <source>
        <strain evidence="13">ATCC 700646 / DSM 10631 / Aspo-2</strain>
    </source>
</reference>
<dbReference type="SUPFAM" id="SSF53383">
    <property type="entry name" value="PLP-dependent transferases"/>
    <property type="match status" value="1"/>
</dbReference>
<comment type="similarity">
    <text evidence="3 10">Belongs to the class-II pyridoxal-phosphate-dependent aminotransferase family. BioF subfamily.</text>
</comment>
<dbReference type="GO" id="GO:0030170">
    <property type="term" value="F:pyridoxal phosphate binding"/>
    <property type="evidence" value="ECO:0007669"/>
    <property type="project" value="InterPro"/>
</dbReference>
<dbReference type="GO" id="GO:0008710">
    <property type="term" value="F:8-amino-7-oxononanoate synthase activity"/>
    <property type="evidence" value="ECO:0007669"/>
    <property type="project" value="UniProtKB-UniRule"/>
</dbReference>
<dbReference type="CDD" id="cd06454">
    <property type="entry name" value="KBL_like"/>
    <property type="match status" value="1"/>
</dbReference>
<dbReference type="InterPro" id="IPR050087">
    <property type="entry name" value="AON_synthase_class-II"/>
</dbReference>
<dbReference type="PROSITE" id="PS00599">
    <property type="entry name" value="AA_TRANSFER_CLASS_2"/>
    <property type="match status" value="1"/>
</dbReference>
<dbReference type="Pfam" id="PF00155">
    <property type="entry name" value="Aminotran_1_2"/>
    <property type="match status" value="1"/>
</dbReference>
<evidence type="ECO:0000256" key="6">
    <source>
        <dbReference type="ARBA" id="ARBA00022756"/>
    </source>
</evidence>
<dbReference type="Gene3D" id="3.40.640.10">
    <property type="entry name" value="Type I PLP-dependent aspartate aminotransferase-like (Major domain)"/>
    <property type="match status" value="1"/>
</dbReference>
<evidence type="ECO:0000313" key="13">
    <source>
        <dbReference type="Proteomes" id="UP000002191"/>
    </source>
</evidence>
<evidence type="ECO:0000256" key="8">
    <source>
        <dbReference type="ARBA" id="ARBA00047715"/>
    </source>
</evidence>
<sequence length="377" mass="40260">MAKLREGNRIRQIPPVDHGADKILLYDGRELLNLASNNYLGLAGHPALRQGAIEAVERYGTSSGASRLVSGNFALLDELEREMRSFKEQEDALVVGAGFAANLMILSALADRHTVVFSDRLNHASIVDGIRLSGAKHVRYRHNDTTHLAELLEAHAAVPRKLLVTDTVFSMDGDIADLATLVDLCQNHGVLSVVDEAHAAGIFGNGRGLAAELGLADRVDIHMGTFSKGFGSYGAYVAGKADIIGYLRNTGRPFVFSTALPPAVVGASLAAVRLVRETGTMGNRLLGMARDVREFLGSLGLDVGSSQTAIIPVMLGSNDAALAARDALMEYGVLVGAIRPPTVPQNTARLRISLRADLTDADLTLFKTAVVQMTERE</sequence>